<keyword evidence="10" id="KW-0275">Fatty acid biosynthesis</keyword>
<keyword evidence="2" id="KW-0444">Lipid biosynthesis</keyword>
<evidence type="ECO:0000259" key="12">
    <source>
        <dbReference type="Pfam" id="PF00487"/>
    </source>
</evidence>
<evidence type="ECO:0000256" key="8">
    <source>
        <dbReference type="ARBA" id="ARBA00023098"/>
    </source>
</evidence>
<protein>
    <recommendedName>
        <fullName evidence="12">Fatty acid desaturase domain-containing protein</fullName>
    </recommendedName>
</protein>
<comment type="subcellular location">
    <subcellularLocation>
        <location evidence="1">Membrane</location>
        <topology evidence="1">Multi-pass membrane protein</topology>
    </subcellularLocation>
</comment>
<keyword evidence="9 11" id="KW-0472">Membrane</keyword>
<dbReference type="GO" id="GO:0006633">
    <property type="term" value="P:fatty acid biosynthetic process"/>
    <property type="evidence" value="ECO:0007669"/>
    <property type="project" value="UniProtKB-KW"/>
</dbReference>
<evidence type="ECO:0000256" key="6">
    <source>
        <dbReference type="ARBA" id="ARBA00023002"/>
    </source>
</evidence>
<evidence type="ECO:0000256" key="2">
    <source>
        <dbReference type="ARBA" id="ARBA00022516"/>
    </source>
</evidence>
<keyword evidence="7" id="KW-0408">Iron</keyword>
<sequence length="218" mass="26090">MLVMYWLTASIGICFGFHRYLTHRSMSMQKWLDYTIVFLGALACQNGPIKWVGHHRQHHQYSDTPHDPHNANRGFWWSHIGWMCYYQDKCDNLKTIEQYSRDINGDKFYQFLDKYFIHIQIALGILFYLIGGLPWVVWGIFVRLVLVYHVTWLVNSACHMWGYKNYEMDGDLSTNNWWTAILSFGEGWHNNHHKYPKRAKHGLKIFEVDLTWVSIWIL</sequence>
<keyword evidence="6" id="KW-0560">Oxidoreductase</keyword>
<dbReference type="GO" id="GO:0016020">
    <property type="term" value="C:membrane"/>
    <property type="evidence" value="ECO:0007669"/>
    <property type="project" value="UniProtKB-SubCell"/>
</dbReference>
<keyword evidence="5 11" id="KW-1133">Transmembrane helix</keyword>
<feature type="transmembrane region" description="Helical" evidence="11">
    <location>
        <begin position="6"/>
        <end position="22"/>
    </location>
</feature>
<name>A0A382NPV0_9ZZZZ</name>
<dbReference type="Pfam" id="PF00487">
    <property type="entry name" value="FA_desaturase"/>
    <property type="match status" value="1"/>
</dbReference>
<dbReference type="InterPro" id="IPR005804">
    <property type="entry name" value="FA_desaturase_dom"/>
</dbReference>
<proteinExistence type="predicted"/>
<keyword evidence="3 11" id="KW-0812">Transmembrane</keyword>
<keyword evidence="8" id="KW-0443">Lipid metabolism</keyword>
<evidence type="ECO:0000256" key="11">
    <source>
        <dbReference type="SAM" id="Phobius"/>
    </source>
</evidence>
<evidence type="ECO:0000256" key="1">
    <source>
        <dbReference type="ARBA" id="ARBA00004141"/>
    </source>
</evidence>
<evidence type="ECO:0000256" key="5">
    <source>
        <dbReference type="ARBA" id="ARBA00022989"/>
    </source>
</evidence>
<evidence type="ECO:0000313" key="13">
    <source>
        <dbReference type="EMBL" id="SVC62518.1"/>
    </source>
</evidence>
<feature type="transmembrane region" description="Helical" evidence="11">
    <location>
        <begin position="111"/>
        <end position="130"/>
    </location>
</feature>
<dbReference type="GO" id="GO:0016717">
    <property type="term" value="F:oxidoreductase activity, acting on paired donors, with oxidation of a pair of donors resulting in the reduction of molecular oxygen to two molecules of water"/>
    <property type="evidence" value="ECO:0007669"/>
    <property type="project" value="InterPro"/>
</dbReference>
<evidence type="ECO:0000256" key="9">
    <source>
        <dbReference type="ARBA" id="ARBA00023136"/>
    </source>
</evidence>
<feature type="non-terminal residue" evidence="13">
    <location>
        <position position="218"/>
    </location>
</feature>
<gene>
    <name evidence="13" type="ORF">METZ01_LOCUS315372</name>
</gene>
<dbReference type="PANTHER" id="PTHR11351">
    <property type="entry name" value="ACYL-COA DESATURASE"/>
    <property type="match status" value="1"/>
</dbReference>
<accession>A0A382NPV0</accession>
<reference evidence="13" key="1">
    <citation type="submission" date="2018-05" db="EMBL/GenBank/DDBJ databases">
        <authorList>
            <person name="Lanie J.A."/>
            <person name="Ng W.-L."/>
            <person name="Kazmierczak K.M."/>
            <person name="Andrzejewski T.M."/>
            <person name="Davidsen T.M."/>
            <person name="Wayne K.J."/>
            <person name="Tettelin H."/>
            <person name="Glass J.I."/>
            <person name="Rusch D."/>
            <person name="Podicherti R."/>
            <person name="Tsui H.-C.T."/>
            <person name="Winkler M.E."/>
        </authorList>
    </citation>
    <scope>NUCLEOTIDE SEQUENCE</scope>
</reference>
<organism evidence="13">
    <name type="scientific">marine metagenome</name>
    <dbReference type="NCBI Taxonomy" id="408172"/>
    <lineage>
        <taxon>unclassified sequences</taxon>
        <taxon>metagenomes</taxon>
        <taxon>ecological metagenomes</taxon>
    </lineage>
</organism>
<dbReference type="PRINTS" id="PR00075">
    <property type="entry name" value="FACDDSATRASE"/>
</dbReference>
<evidence type="ECO:0000256" key="7">
    <source>
        <dbReference type="ARBA" id="ARBA00023004"/>
    </source>
</evidence>
<feature type="domain" description="Fatty acid desaturase" evidence="12">
    <location>
        <begin position="4"/>
        <end position="201"/>
    </location>
</feature>
<evidence type="ECO:0000256" key="4">
    <source>
        <dbReference type="ARBA" id="ARBA00022832"/>
    </source>
</evidence>
<dbReference type="EMBL" id="UINC01101594">
    <property type="protein sequence ID" value="SVC62518.1"/>
    <property type="molecule type" value="Genomic_DNA"/>
</dbReference>
<dbReference type="AlphaFoldDB" id="A0A382NPV0"/>
<keyword evidence="4" id="KW-0276">Fatty acid metabolism</keyword>
<evidence type="ECO:0000256" key="10">
    <source>
        <dbReference type="ARBA" id="ARBA00023160"/>
    </source>
</evidence>
<dbReference type="InterPro" id="IPR015876">
    <property type="entry name" value="Acyl-CoA_DS"/>
</dbReference>
<dbReference type="PANTHER" id="PTHR11351:SF31">
    <property type="entry name" value="DESATURASE 1, ISOFORM A-RELATED"/>
    <property type="match status" value="1"/>
</dbReference>
<dbReference type="CDD" id="cd03505">
    <property type="entry name" value="Delta9-FADS-like"/>
    <property type="match status" value="1"/>
</dbReference>
<evidence type="ECO:0000256" key="3">
    <source>
        <dbReference type="ARBA" id="ARBA00022692"/>
    </source>
</evidence>